<feature type="signal peptide" evidence="4">
    <location>
        <begin position="1"/>
        <end position="18"/>
    </location>
</feature>
<keyword evidence="7" id="KW-1185">Reference proteome</keyword>
<dbReference type="PROSITE" id="PS01031">
    <property type="entry name" value="SHSP"/>
    <property type="match status" value="1"/>
</dbReference>
<dbReference type="Pfam" id="PF00011">
    <property type="entry name" value="HSP20"/>
    <property type="match status" value="1"/>
</dbReference>
<dbReference type="AlphaFoldDB" id="A0AAD8YKX0"/>
<feature type="domain" description="SHSP" evidence="5">
    <location>
        <begin position="90"/>
        <end position="203"/>
    </location>
</feature>
<protein>
    <recommendedName>
        <fullName evidence="5">SHSP domain-containing protein</fullName>
    </recommendedName>
</protein>
<evidence type="ECO:0000313" key="7">
    <source>
        <dbReference type="Proteomes" id="UP001224775"/>
    </source>
</evidence>
<evidence type="ECO:0000256" key="1">
    <source>
        <dbReference type="PROSITE-ProRule" id="PRU00285"/>
    </source>
</evidence>
<feature type="compositionally biased region" description="Acidic residues" evidence="3">
    <location>
        <begin position="213"/>
        <end position="231"/>
    </location>
</feature>
<dbReference type="Proteomes" id="UP001224775">
    <property type="component" value="Unassembled WGS sequence"/>
</dbReference>
<comment type="caution">
    <text evidence="6">The sequence shown here is derived from an EMBL/GenBank/DDBJ whole genome shotgun (WGS) entry which is preliminary data.</text>
</comment>
<evidence type="ECO:0000313" key="6">
    <source>
        <dbReference type="EMBL" id="KAK1746990.1"/>
    </source>
</evidence>
<organism evidence="6 7">
    <name type="scientific">Skeletonema marinoi</name>
    <dbReference type="NCBI Taxonomy" id="267567"/>
    <lineage>
        <taxon>Eukaryota</taxon>
        <taxon>Sar</taxon>
        <taxon>Stramenopiles</taxon>
        <taxon>Ochrophyta</taxon>
        <taxon>Bacillariophyta</taxon>
        <taxon>Coscinodiscophyceae</taxon>
        <taxon>Thalassiosirophycidae</taxon>
        <taxon>Thalassiosirales</taxon>
        <taxon>Skeletonemataceae</taxon>
        <taxon>Skeletonema</taxon>
        <taxon>Skeletonema marinoi-dohrnii complex</taxon>
    </lineage>
</organism>
<keyword evidence="4" id="KW-0732">Signal</keyword>
<dbReference type="InterPro" id="IPR008978">
    <property type="entry name" value="HSP20-like_chaperone"/>
</dbReference>
<evidence type="ECO:0000256" key="4">
    <source>
        <dbReference type="SAM" id="SignalP"/>
    </source>
</evidence>
<evidence type="ECO:0000259" key="5">
    <source>
        <dbReference type="PROSITE" id="PS01031"/>
    </source>
</evidence>
<sequence length="231" mass="26052">MRFSKLTALALTPALSRAFTGAAPKMTKTGAATSTRLAARDPTMLPLLRRSRIMHDFDRMFEEMDELMESSLASFPRQRPFLSLADKNIPTDLQLRRPLGFEVELVNEKEYNIKVFVPDVEAKDLHLNLEHDGRVLRLKGERHTEEGGMKVQSRFEKSILLAPDVDVSQLSASLSGDTLTVHAPKVETPKALEEEKAEQIEIHYEEPKALEDAPLEEETVDENEVTEEARA</sequence>
<comment type="similarity">
    <text evidence="1 2">Belongs to the small heat shock protein (HSP20) family.</text>
</comment>
<gene>
    <name evidence="6" type="ORF">QTG54_002334</name>
</gene>
<accession>A0AAD8YKX0</accession>
<dbReference type="EMBL" id="JATAAI010000003">
    <property type="protein sequence ID" value="KAK1746990.1"/>
    <property type="molecule type" value="Genomic_DNA"/>
</dbReference>
<evidence type="ECO:0000256" key="3">
    <source>
        <dbReference type="SAM" id="MobiDB-lite"/>
    </source>
</evidence>
<feature type="chain" id="PRO_5042074523" description="SHSP domain-containing protein" evidence="4">
    <location>
        <begin position="19"/>
        <end position="231"/>
    </location>
</feature>
<dbReference type="Gene3D" id="2.60.40.790">
    <property type="match status" value="1"/>
</dbReference>
<dbReference type="SUPFAM" id="SSF49764">
    <property type="entry name" value="HSP20-like chaperones"/>
    <property type="match status" value="1"/>
</dbReference>
<reference evidence="6" key="1">
    <citation type="submission" date="2023-06" db="EMBL/GenBank/DDBJ databases">
        <title>Survivors Of The Sea: Transcriptome response of Skeletonema marinoi to long-term dormancy.</title>
        <authorList>
            <person name="Pinder M.I.M."/>
            <person name="Kourtchenko O."/>
            <person name="Robertson E.K."/>
            <person name="Larsson T."/>
            <person name="Maumus F."/>
            <person name="Osuna-Cruz C.M."/>
            <person name="Vancaester E."/>
            <person name="Stenow R."/>
            <person name="Vandepoele K."/>
            <person name="Ploug H."/>
            <person name="Bruchert V."/>
            <person name="Godhe A."/>
            <person name="Topel M."/>
        </authorList>
    </citation>
    <scope>NUCLEOTIDE SEQUENCE</scope>
    <source>
        <strain evidence="6">R05AC</strain>
    </source>
</reference>
<proteinExistence type="inferred from homology"/>
<evidence type="ECO:0000256" key="2">
    <source>
        <dbReference type="RuleBase" id="RU003616"/>
    </source>
</evidence>
<dbReference type="CDD" id="cd00298">
    <property type="entry name" value="ACD_sHsps_p23-like"/>
    <property type="match status" value="1"/>
</dbReference>
<name>A0AAD8YKX0_9STRA</name>
<dbReference type="InterPro" id="IPR002068">
    <property type="entry name" value="A-crystallin/Hsp20_dom"/>
</dbReference>
<feature type="region of interest" description="Disordered" evidence="3">
    <location>
        <begin position="204"/>
        <end position="231"/>
    </location>
</feature>